<dbReference type="Proteomes" id="UP000708298">
    <property type="component" value="Unassembled WGS sequence"/>
</dbReference>
<dbReference type="Gene3D" id="1.10.10.10">
    <property type="entry name" value="Winged helix-like DNA-binding domain superfamily/Winged helix DNA-binding domain"/>
    <property type="match status" value="1"/>
</dbReference>
<dbReference type="GO" id="GO:0003700">
    <property type="term" value="F:DNA-binding transcription factor activity"/>
    <property type="evidence" value="ECO:0007669"/>
    <property type="project" value="InterPro"/>
</dbReference>
<proteinExistence type="predicted"/>
<dbReference type="InterPro" id="IPR036388">
    <property type="entry name" value="WH-like_DNA-bd_sf"/>
</dbReference>
<dbReference type="Pfam" id="PF07729">
    <property type="entry name" value="FCD"/>
    <property type="match status" value="1"/>
</dbReference>
<comment type="caution">
    <text evidence="6">The sequence shown here is derived from an EMBL/GenBank/DDBJ whole genome shotgun (WGS) entry which is preliminary data.</text>
</comment>
<dbReference type="SUPFAM" id="SSF48008">
    <property type="entry name" value="GntR ligand-binding domain-like"/>
    <property type="match status" value="1"/>
</dbReference>
<organism evidence="6 7">
    <name type="scientific">Acidisoma silvae</name>
    <dbReference type="NCBI Taxonomy" id="2802396"/>
    <lineage>
        <taxon>Bacteria</taxon>
        <taxon>Pseudomonadati</taxon>
        <taxon>Pseudomonadota</taxon>
        <taxon>Alphaproteobacteria</taxon>
        <taxon>Acetobacterales</taxon>
        <taxon>Acidocellaceae</taxon>
        <taxon>Acidisoma</taxon>
    </lineage>
</organism>
<dbReference type="RefSeq" id="WP_227321598.1">
    <property type="nucleotide sequence ID" value="NZ_JAESVB010000004.1"/>
</dbReference>
<dbReference type="EMBL" id="JAESVB010000004">
    <property type="protein sequence ID" value="MCB8875956.1"/>
    <property type="molecule type" value="Genomic_DNA"/>
</dbReference>
<dbReference type="PANTHER" id="PTHR43537">
    <property type="entry name" value="TRANSCRIPTIONAL REGULATOR, GNTR FAMILY"/>
    <property type="match status" value="1"/>
</dbReference>
<keyword evidence="7" id="KW-1185">Reference proteome</keyword>
<dbReference type="InterPro" id="IPR011711">
    <property type="entry name" value="GntR_C"/>
</dbReference>
<dbReference type="InterPro" id="IPR008920">
    <property type="entry name" value="TF_FadR/GntR_C"/>
</dbReference>
<keyword evidence="2" id="KW-0238">DNA-binding</keyword>
<evidence type="ECO:0000259" key="5">
    <source>
        <dbReference type="PROSITE" id="PS50949"/>
    </source>
</evidence>
<keyword evidence="1" id="KW-0805">Transcription regulation</keyword>
<dbReference type="GO" id="GO:0003677">
    <property type="term" value="F:DNA binding"/>
    <property type="evidence" value="ECO:0007669"/>
    <property type="project" value="UniProtKB-KW"/>
</dbReference>
<evidence type="ECO:0000313" key="7">
    <source>
        <dbReference type="Proteomes" id="UP000708298"/>
    </source>
</evidence>
<dbReference type="Gene3D" id="1.20.120.530">
    <property type="entry name" value="GntR ligand-binding domain-like"/>
    <property type="match status" value="1"/>
</dbReference>
<evidence type="ECO:0000256" key="1">
    <source>
        <dbReference type="ARBA" id="ARBA00023015"/>
    </source>
</evidence>
<dbReference type="PROSITE" id="PS50949">
    <property type="entry name" value="HTH_GNTR"/>
    <property type="match status" value="1"/>
</dbReference>
<feature type="domain" description="HTH gntR-type" evidence="5">
    <location>
        <begin position="28"/>
        <end position="95"/>
    </location>
</feature>
<keyword evidence="3" id="KW-0804">Transcription</keyword>
<reference evidence="6" key="1">
    <citation type="journal article" date="2021" name="Microorganisms">
        <title>Acidisoma silvae sp. nov. and Acidisomacellulosilytica sp. nov., Two Acidophilic Bacteria Isolated from Decaying Wood, Hydrolyzing Cellulose and Producing Poly-3-hydroxybutyrate.</title>
        <authorList>
            <person name="Mieszkin S."/>
            <person name="Pouder E."/>
            <person name="Uroz S."/>
            <person name="Simon-Colin C."/>
            <person name="Alain K."/>
        </authorList>
    </citation>
    <scope>NUCLEOTIDE SEQUENCE</scope>
    <source>
        <strain evidence="6">HW T2.11</strain>
    </source>
</reference>
<dbReference type="Pfam" id="PF00392">
    <property type="entry name" value="GntR"/>
    <property type="match status" value="1"/>
</dbReference>
<dbReference type="SUPFAM" id="SSF46785">
    <property type="entry name" value="Winged helix' DNA-binding domain"/>
    <property type="match status" value="1"/>
</dbReference>
<reference evidence="6" key="2">
    <citation type="submission" date="2021-01" db="EMBL/GenBank/DDBJ databases">
        <authorList>
            <person name="Mieszkin S."/>
            <person name="Pouder E."/>
            <person name="Alain K."/>
        </authorList>
    </citation>
    <scope>NUCLEOTIDE SEQUENCE</scope>
    <source>
        <strain evidence="6">HW T2.11</strain>
    </source>
</reference>
<dbReference type="AlphaFoldDB" id="A0A964DZ70"/>
<dbReference type="SMART" id="SM00345">
    <property type="entry name" value="HTH_GNTR"/>
    <property type="match status" value="1"/>
</dbReference>
<feature type="region of interest" description="Disordered" evidence="4">
    <location>
        <begin position="1"/>
        <end position="29"/>
    </location>
</feature>
<evidence type="ECO:0000256" key="2">
    <source>
        <dbReference type="ARBA" id="ARBA00023125"/>
    </source>
</evidence>
<sequence length="249" mass="26802">MADVSSLPDPLQTPAPAARRRKAPIRAGDGPDKVYAAIRRDIIERRLPAGTKLPEGDIAQRFGVSRTVIRAAFARLIAEGLVVRPSNQNARVAKPSPDEAADILDLRRSIELIVIGRLTESPVPAETLAMLRAHVAEEERALSENGAESIRLSGEFHVRLAEATGSPLLARYVAELVSRCSLLLSDQHLPHSGQCAVQEHQALIDSLALGDGPSTLAQMEHHLTAVGERAELPSASRRPLICRAVTDPS</sequence>
<gene>
    <name evidence="6" type="ORF">ASILVAE211_12255</name>
</gene>
<dbReference type="CDD" id="cd07377">
    <property type="entry name" value="WHTH_GntR"/>
    <property type="match status" value="1"/>
</dbReference>
<dbReference type="PANTHER" id="PTHR43537:SF53">
    <property type="entry name" value="HTH-TYPE TRANSCRIPTIONAL REPRESSOR NANR"/>
    <property type="match status" value="1"/>
</dbReference>
<evidence type="ECO:0000256" key="4">
    <source>
        <dbReference type="SAM" id="MobiDB-lite"/>
    </source>
</evidence>
<dbReference type="SMART" id="SM00895">
    <property type="entry name" value="FCD"/>
    <property type="match status" value="1"/>
</dbReference>
<dbReference type="InterPro" id="IPR036390">
    <property type="entry name" value="WH_DNA-bd_sf"/>
</dbReference>
<evidence type="ECO:0000313" key="6">
    <source>
        <dbReference type="EMBL" id="MCB8875956.1"/>
    </source>
</evidence>
<dbReference type="PRINTS" id="PR00035">
    <property type="entry name" value="HTHGNTR"/>
</dbReference>
<name>A0A964DZ70_9PROT</name>
<evidence type="ECO:0000256" key="3">
    <source>
        <dbReference type="ARBA" id="ARBA00023163"/>
    </source>
</evidence>
<accession>A0A964DZ70</accession>
<protein>
    <submittedName>
        <fullName evidence="6">GntR family transcriptional regulator</fullName>
    </submittedName>
</protein>
<dbReference type="InterPro" id="IPR000524">
    <property type="entry name" value="Tscrpt_reg_HTH_GntR"/>
</dbReference>